<dbReference type="Pfam" id="PF13585">
    <property type="entry name" value="CHU_C"/>
    <property type="match status" value="1"/>
</dbReference>
<dbReference type="InterPro" id="IPR026341">
    <property type="entry name" value="T9SS_type_B"/>
</dbReference>
<evidence type="ECO:0000313" key="1">
    <source>
        <dbReference type="EMBL" id="MBO0936206.1"/>
    </source>
</evidence>
<dbReference type="InterPro" id="IPR013783">
    <property type="entry name" value="Ig-like_fold"/>
</dbReference>
<gene>
    <name evidence="1" type="ORF">J2I47_06575</name>
</gene>
<comment type="caution">
    <text evidence="1">The sequence shown here is derived from an EMBL/GenBank/DDBJ whole genome shotgun (WGS) entry which is preliminary data.</text>
</comment>
<dbReference type="Gene3D" id="2.60.40.10">
    <property type="entry name" value="Immunoglobulins"/>
    <property type="match status" value="1"/>
</dbReference>
<sequence>MMARRYCHEAQITVTKTTLCPGDILYLFSNILPSYRYRWFKDGVLLRGHTNYALIVDSPGEYTLEVTNTALADCVNTTSIVIRQSTLGRVAITAPTGGSVACEGNTLTASLTGNASPNTVYQWQYNYSDIPGNTPTLVTTRPGTYAVSVSDGICSVDANVVAVLEKPTILFPPPPTQCVSKSEPFPFYTEPNGGLFDGPGVQNNLFSAALAGVGVHTVTYSVTNAAGCTAIRSQTIAVSDVPQPDLGPNQTIAAGISLTLQGPVKPESKSLTYAWEPADNAFTGSSIQVQPHQTTTYRLTVSDNGQCPLSSSVQVDVLPGLFIPTAFTPNGDGQNDVWRLTGIEAFPNCRVRIFDRWGSLILDESPYHEPWNGRIRGERAPAGPYRFVINPAPTLPERSGTLVLVE</sequence>
<dbReference type="NCBIfam" id="TIGR04131">
    <property type="entry name" value="Bac_Flav_CTERM"/>
    <property type="match status" value="1"/>
</dbReference>
<name>A0A939K4I0_9BACT</name>
<accession>A0A939K4I0</accession>
<dbReference type="AlphaFoldDB" id="A0A939K4I0"/>
<protein>
    <submittedName>
        <fullName evidence="1">Gliding motility-associated C-terminal domain-containing protein</fullName>
    </submittedName>
</protein>
<dbReference type="EMBL" id="JAFMYV010000002">
    <property type="protein sequence ID" value="MBO0936206.1"/>
    <property type="molecule type" value="Genomic_DNA"/>
</dbReference>
<evidence type="ECO:0000313" key="2">
    <source>
        <dbReference type="Proteomes" id="UP000664034"/>
    </source>
</evidence>
<dbReference type="Proteomes" id="UP000664034">
    <property type="component" value="Unassembled WGS sequence"/>
</dbReference>
<dbReference type="RefSeq" id="WP_207363743.1">
    <property type="nucleotide sequence ID" value="NZ_JAFMYV010000002.1"/>
</dbReference>
<reference evidence="1" key="1">
    <citation type="submission" date="2021-03" db="EMBL/GenBank/DDBJ databases">
        <title>Fibrella sp. HMF5335 genome sequencing and assembly.</title>
        <authorList>
            <person name="Kang H."/>
            <person name="Kim H."/>
            <person name="Bae S."/>
            <person name="Joh K."/>
        </authorList>
    </citation>
    <scope>NUCLEOTIDE SEQUENCE</scope>
    <source>
        <strain evidence="1">HMF5335</strain>
    </source>
</reference>
<proteinExistence type="predicted"/>
<organism evidence="1 2">
    <name type="scientific">Fibrella rubiginis</name>
    <dbReference type="NCBI Taxonomy" id="2817060"/>
    <lineage>
        <taxon>Bacteria</taxon>
        <taxon>Pseudomonadati</taxon>
        <taxon>Bacteroidota</taxon>
        <taxon>Cytophagia</taxon>
        <taxon>Cytophagales</taxon>
        <taxon>Spirosomataceae</taxon>
        <taxon>Fibrella</taxon>
    </lineage>
</organism>
<keyword evidence="2" id="KW-1185">Reference proteome</keyword>